<dbReference type="PANTHER" id="PTHR43685">
    <property type="entry name" value="GLYCOSYLTRANSFERASE"/>
    <property type="match status" value="1"/>
</dbReference>
<proteinExistence type="predicted"/>
<dbReference type="EMBL" id="MSIE01000022">
    <property type="protein sequence ID" value="OLF17015.1"/>
    <property type="molecule type" value="Genomic_DNA"/>
</dbReference>
<organism evidence="2 3">
    <name type="scientific">Actinophytocola xanthii</name>
    <dbReference type="NCBI Taxonomy" id="1912961"/>
    <lineage>
        <taxon>Bacteria</taxon>
        <taxon>Bacillati</taxon>
        <taxon>Actinomycetota</taxon>
        <taxon>Actinomycetes</taxon>
        <taxon>Pseudonocardiales</taxon>
        <taxon>Pseudonocardiaceae</taxon>
    </lineage>
</organism>
<keyword evidence="2" id="KW-0808">Transferase</keyword>
<dbReference type="OrthoDB" id="3177103at2"/>
<keyword evidence="3" id="KW-1185">Reference proteome</keyword>
<dbReference type="RefSeq" id="WP_075126067.1">
    <property type="nucleotide sequence ID" value="NZ_MSIE01000022.1"/>
</dbReference>
<dbReference type="CDD" id="cd00761">
    <property type="entry name" value="Glyco_tranf_GTA_type"/>
    <property type="match status" value="1"/>
</dbReference>
<dbReference type="GO" id="GO:0016740">
    <property type="term" value="F:transferase activity"/>
    <property type="evidence" value="ECO:0007669"/>
    <property type="project" value="UniProtKB-KW"/>
</dbReference>
<dbReference type="PANTHER" id="PTHR43685:SF2">
    <property type="entry name" value="GLYCOSYLTRANSFERASE 2-LIKE DOMAIN-CONTAINING PROTEIN"/>
    <property type="match status" value="1"/>
</dbReference>
<name>A0A1Q8CRM3_9PSEU</name>
<dbReference type="STRING" id="1912961.BU204_13845"/>
<accession>A0A1Q8CRM3</accession>
<dbReference type="InterPro" id="IPR050834">
    <property type="entry name" value="Glycosyltransf_2"/>
</dbReference>
<evidence type="ECO:0000313" key="2">
    <source>
        <dbReference type="EMBL" id="OLF17015.1"/>
    </source>
</evidence>
<gene>
    <name evidence="2" type="ORF">BU204_13845</name>
</gene>
<sequence length="294" mass="33502">MNTIQIMMPFYGDVALMQEAVRSVLEQDDPRWQLTVVDDGDDPAVPPWFEALDDDRVRYLRNPRNLGLTENFNRCLELVEHEVFTLMGCDDRLLPNYVATMLDIWADHPKAGMVQPGVRVIGSDGRPTKTLVDEAKRRLYAPKFDGRLEMSGEDLAVSLLRGDWLYFPSLCWRTEVVHGVRFREELRVIQDLALLMELVTREATLVVDQTVTFEYRRHNASESSSTAFDGSRFTEAGTFFVDVARQLDAHGWPRAARVARLHLSSRLFALTMLPQALRQRAGIGPLARHVFGRG</sequence>
<dbReference type="Proteomes" id="UP000185596">
    <property type="component" value="Unassembled WGS sequence"/>
</dbReference>
<evidence type="ECO:0000259" key="1">
    <source>
        <dbReference type="Pfam" id="PF00535"/>
    </source>
</evidence>
<reference evidence="2 3" key="1">
    <citation type="submission" date="2016-12" db="EMBL/GenBank/DDBJ databases">
        <title>The draft genome sequence of Actinophytocola sp. 11-183.</title>
        <authorList>
            <person name="Wang W."/>
            <person name="Yuan L."/>
        </authorList>
    </citation>
    <scope>NUCLEOTIDE SEQUENCE [LARGE SCALE GENOMIC DNA]</scope>
    <source>
        <strain evidence="2 3">11-183</strain>
    </source>
</reference>
<dbReference type="Pfam" id="PF00535">
    <property type="entry name" value="Glycos_transf_2"/>
    <property type="match status" value="1"/>
</dbReference>
<feature type="domain" description="Glycosyltransferase 2-like" evidence="1">
    <location>
        <begin position="6"/>
        <end position="130"/>
    </location>
</feature>
<dbReference type="InterPro" id="IPR001173">
    <property type="entry name" value="Glyco_trans_2-like"/>
</dbReference>
<evidence type="ECO:0000313" key="3">
    <source>
        <dbReference type="Proteomes" id="UP000185596"/>
    </source>
</evidence>
<dbReference type="Gene3D" id="3.90.550.10">
    <property type="entry name" value="Spore Coat Polysaccharide Biosynthesis Protein SpsA, Chain A"/>
    <property type="match status" value="1"/>
</dbReference>
<dbReference type="SUPFAM" id="SSF53448">
    <property type="entry name" value="Nucleotide-diphospho-sugar transferases"/>
    <property type="match status" value="1"/>
</dbReference>
<dbReference type="InterPro" id="IPR029044">
    <property type="entry name" value="Nucleotide-diphossugar_trans"/>
</dbReference>
<protein>
    <submittedName>
        <fullName evidence="2">Glycosyl transferase family 2</fullName>
    </submittedName>
</protein>
<comment type="caution">
    <text evidence="2">The sequence shown here is derived from an EMBL/GenBank/DDBJ whole genome shotgun (WGS) entry which is preliminary data.</text>
</comment>
<dbReference type="AlphaFoldDB" id="A0A1Q8CRM3"/>